<feature type="domain" description="TonB-dependent receptor plug" evidence="2">
    <location>
        <begin position="68"/>
        <end position="182"/>
    </location>
</feature>
<keyword evidence="3" id="KW-0675">Receptor</keyword>
<evidence type="ECO:0000256" key="1">
    <source>
        <dbReference type="SAM" id="SignalP"/>
    </source>
</evidence>
<feature type="signal peptide" evidence="1">
    <location>
        <begin position="1"/>
        <end position="33"/>
    </location>
</feature>
<dbReference type="EMBL" id="JANUGU010000002">
    <property type="protein sequence ID" value="MCS0658247.1"/>
    <property type="molecule type" value="Genomic_DNA"/>
</dbReference>
<dbReference type="Proteomes" id="UP001204621">
    <property type="component" value="Unassembled WGS sequence"/>
</dbReference>
<keyword evidence="4" id="KW-1185">Reference proteome</keyword>
<keyword evidence="3" id="KW-0560">Oxidoreductase</keyword>
<dbReference type="NCBIfam" id="TIGR01782">
    <property type="entry name" value="TonB-Xanth-Caul"/>
    <property type="match status" value="1"/>
</dbReference>
<dbReference type="InterPro" id="IPR037066">
    <property type="entry name" value="Plug_dom_sf"/>
</dbReference>
<dbReference type="SUPFAM" id="SSF56935">
    <property type="entry name" value="Porins"/>
    <property type="match status" value="1"/>
</dbReference>
<dbReference type="RefSeq" id="WP_258811434.1">
    <property type="nucleotide sequence ID" value="NZ_JANUGU010000002.1"/>
</dbReference>
<protein>
    <submittedName>
        <fullName evidence="3">TonB-dependent receptor</fullName>
    </submittedName>
</protein>
<reference evidence="3 4" key="1">
    <citation type="submission" date="2022-08" db="EMBL/GenBank/DDBJ databases">
        <title>Reclassification of Massilia species as members of the genera Telluria, Duganella, Pseudoduganella, Mokoshia gen. nov. and Zemynaea gen. nov. using orthogonal and non-orthogonal genome-based approaches.</title>
        <authorList>
            <person name="Bowman J.P."/>
        </authorList>
    </citation>
    <scope>NUCLEOTIDE SEQUENCE [LARGE SCALE GENOMIC DNA]</scope>
    <source>
        <strain evidence="3 4">JCM 31606</strain>
    </source>
</reference>
<dbReference type="InterPro" id="IPR012910">
    <property type="entry name" value="Plug_dom"/>
</dbReference>
<dbReference type="PANTHER" id="PTHR40980:SF3">
    <property type="entry name" value="TONB-DEPENDENT RECEPTOR-LIKE BETA-BARREL DOMAIN-CONTAINING PROTEIN"/>
    <property type="match status" value="1"/>
</dbReference>
<gene>
    <name evidence="3" type="ORF">NX778_09245</name>
</gene>
<name>A0ABT2CWA0_9BURK</name>
<dbReference type="PANTHER" id="PTHR40980">
    <property type="entry name" value="PLUG DOMAIN-CONTAINING PROTEIN"/>
    <property type="match status" value="1"/>
</dbReference>
<dbReference type="InterPro" id="IPR010104">
    <property type="entry name" value="TonB_rcpt_bac"/>
</dbReference>
<dbReference type="GO" id="GO:0016491">
    <property type="term" value="F:oxidoreductase activity"/>
    <property type="evidence" value="ECO:0007669"/>
    <property type="project" value="UniProtKB-KW"/>
</dbReference>
<evidence type="ECO:0000259" key="2">
    <source>
        <dbReference type="Pfam" id="PF07715"/>
    </source>
</evidence>
<keyword evidence="1" id="KW-0732">Signal</keyword>
<dbReference type="Gene3D" id="2.170.130.10">
    <property type="entry name" value="TonB-dependent receptor, plug domain"/>
    <property type="match status" value="1"/>
</dbReference>
<comment type="caution">
    <text evidence="3">The sequence shown here is derived from an EMBL/GenBank/DDBJ whole genome shotgun (WGS) entry which is preliminary data.</text>
</comment>
<organism evidence="3 4">
    <name type="scientific">Massilia terrae</name>
    <dbReference type="NCBI Taxonomy" id="1811224"/>
    <lineage>
        <taxon>Bacteria</taxon>
        <taxon>Pseudomonadati</taxon>
        <taxon>Pseudomonadota</taxon>
        <taxon>Betaproteobacteria</taxon>
        <taxon>Burkholderiales</taxon>
        <taxon>Oxalobacteraceae</taxon>
        <taxon>Telluria group</taxon>
        <taxon>Massilia</taxon>
    </lineage>
</organism>
<proteinExistence type="predicted"/>
<dbReference type="Pfam" id="PF07715">
    <property type="entry name" value="Plug"/>
    <property type="match status" value="1"/>
</dbReference>
<feature type="chain" id="PRO_5045329977" evidence="1">
    <location>
        <begin position="34"/>
        <end position="1242"/>
    </location>
</feature>
<sequence>MRESTPHPLRPKRLSFAVSMALASLVASNVALAQENPAPPADAAGAEKVAVVVVSATRASQQSSIDRKKNAATAIDSIVAEDVGSLPDRNIGEAISRMSGIALDRGDYGEGVSVAVRGNSADLTRVEIDGQGVQSAGGADMGGNSGASGRAVEFRQLSSDLIKSVDVVKGSTADMTEGSLGGGIIIKTRTGLDFKKPFVSLRVAGTQTSLNKKWEPDANLILADKFLDGRLGLLLNASTTTLANEMHSQQNAFSALQGYYRVADFDNSPQKTFSFLPNTLNKADASVNQPLLQSPLTAGGFFNSATPMSVLTQSAAAQTKADCYAAFPAISATQLNAIASASRNAAQAQRGNELATCLNQWNDYTPSNVRYFVKREIDRRQNLDLRADFKVNNQLTVYAKGSYNRRRDDLSQLTYTLGNVLTNTGTTISPAYTGATFVDNNTTGVRSAVPGSGYYVYDYPTTRSSGYPLAGTVVNIVPSSIVTDANHHLTSYTITDGQATTDQLHDVAYVTAKYMQLGGAYKNGPLTTEFFIGDARSDFRRAQKRISFTNFYGPTTMSVLPNGLWTYSFPGSGFNQADPAQYVRVFPATSNASAQPLGPLNTRATPAYTIAQQPLLSSSSPRTEAFWNPQIRATEERTAKFDMAYATPDSIPYIKRIKAGFNLRDNLVDNWNPGDGNSGGIVMQAAVGTYGQPGYQAPIVLPTPIARTVVQACQDTAGSLAPGGKACQYGYLSSPDPRLANNGTLQLTPQQFQDLVGNVLTGPATSTQLFSGAKGRPAGMLDNWTQIDVEKAFAIIGAPNTNYDCVKSCTANDGKVYDQPVQKLKERTQAFYVMGDFDIDHLPFTDIALPFGWQIDGNLGYRFVRTKVSGVGMMTLTSITPTASYDPLNPTAPGGTITNTYIRNTAVSAKTTDFLPIYNLAMWAVPDKLVVRYNRARTVARPPITQLLPAGTCTYDETLAVGGDIAQRCSGTLGNPSLQAQKNLNQNLSLEFYPNKDTMFSAAAFNQKGIIGPALSQGVNKLPLFSGSPLVDPATGTDLSSIPFNYSMWMNGAATTRKGVELGTKTAFTFLPWALRYTGFDANVTRLRSVTTTENAVDLLTGEPLPPQRESKYTYNWAVWYDDGRLSARVAVQAVAYSFSCIAGCTQQAAIQNYPAVGVQLTKFPYNPGSPDYKDTTRFIDAKISYKLQPNVEVFIEGRNLGNATTTNSQRMSTPFADGTPNLLDYSYAGRRIMVGLNFRNL</sequence>
<evidence type="ECO:0000313" key="3">
    <source>
        <dbReference type="EMBL" id="MCS0658247.1"/>
    </source>
</evidence>
<evidence type="ECO:0000313" key="4">
    <source>
        <dbReference type="Proteomes" id="UP001204621"/>
    </source>
</evidence>
<accession>A0ABT2CWA0</accession>